<evidence type="ECO:0008006" key="3">
    <source>
        <dbReference type="Google" id="ProtNLM"/>
    </source>
</evidence>
<proteinExistence type="predicted"/>
<comment type="caution">
    <text evidence="1">The sequence shown here is derived from an EMBL/GenBank/DDBJ whole genome shotgun (WGS) entry which is preliminary data.</text>
</comment>
<dbReference type="EMBL" id="NDYL01000001">
    <property type="protein sequence ID" value="OXB94708.1"/>
    <property type="molecule type" value="Genomic_DNA"/>
</dbReference>
<evidence type="ECO:0000313" key="1">
    <source>
        <dbReference type="EMBL" id="OXB94708.1"/>
    </source>
</evidence>
<dbReference type="Proteomes" id="UP000198394">
    <property type="component" value="Unassembled WGS sequence"/>
</dbReference>
<accession>A0A226QS29</accession>
<protein>
    <recommendedName>
        <fullName evidence="3">DUF1093 domain-containing protein</fullName>
    </recommendedName>
</protein>
<evidence type="ECO:0000313" key="2">
    <source>
        <dbReference type="Proteomes" id="UP000198394"/>
    </source>
</evidence>
<gene>
    <name evidence="1" type="ORF">B9L23_07530</name>
</gene>
<dbReference type="AlphaFoldDB" id="A0A226QS29"/>
<name>A0A226QS29_9BACL</name>
<dbReference type="RefSeq" id="WP_089097161.1">
    <property type="nucleotide sequence ID" value="NZ_NDYL01000001.1"/>
</dbReference>
<dbReference type="PROSITE" id="PS51257">
    <property type="entry name" value="PROKAR_LIPOPROTEIN"/>
    <property type="match status" value="1"/>
</dbReference>
<sequence>MIKKSKLITIIAFLLLLAGCKDAEYFMNLKTIEHVKVKNIEEEREGKIEYTFVTYEKNGKEYETRFETPDDQGLADYYKSAKLFKKEIYLNLVVDKKGYIIVATLSEDNKHSKGVK</sequence>
<organism evidence="1 2">
    <name type="scientific">Parageobacillus galactosidasius</name>
    <dbReference type="NCBI Taxonomy" id="883812"/>
    <lineage>
        <taxon>Bacteria</taxon>
        <taxon>Bacillati</taxon>
        <taxon>Bacillota</taxon>
        <taxon>Bacilli</taxon>
        <taxon>Bacillales</taxon>
        <taxon>Anoxybacillaceae</taxon>
        <taxon>Parageobacillus</taxon>
    </lineage>
</organism>
<keyword evidence="2" id="KW-1185">Reference proteome</keyword>
<reference evidence="1 2" key="1">
    <citation type="submission" date="2017-04" db="EMBL/GenBank/DDBJ databases">
        <title>The genome sequence of Parageobacillus galactosidasius DSM 18751.</title>
        <authorList>
            <person name="Ramaloko W.T."/>
            <person name="Koen N."/>
            <person name="Polliack S."/>
            <person name="Aliyu H."/>
            <person name="Lebre P."/>
            <person name="Mohr T."/>
            <person name="Oswald F."/>
            <person name="Zwick M."/>
            <person name="Neumann A."/>
            <person name="Syldatk C."/>
            <person name="Cowan D."/>
            <person name="De Maayer P."/>
        </authorList>
    </citation>
    <scope>NUCLEOTIDE SEQUENCE [LARGE SCALE GENOMIC DNA]</scope>
    <source>
        <strain evidence="1 2">DSM 18751</strain>
    </source>
</reference>